<name>A0ABT7V5M0_9ACTN</name>
<keyword evidence="3" id="KW-1185">Reference proteome</keyword>
<proteinExistence type="predicted"/>
<reference evidence="2 3" key="3">
    <citation type="submission" date="2023-06" db="EMBL/GenBank/DDBJ databases">
        <authorList>
            <person name="Zeman M."/>
            <person name="Kubasova T."/>
            <person name="Jahodarova E."/>
            <person name="Nykrynova M."/>
            <person name="Rychlik I."/>
        </authorList>
    </citation>
    <scope>NUCLEOTIDE SEQUENCE [LARGE SCALE GENOMIC DNA]</scope>
    <source>
        <strain evidence="2 3">153_Feed</strain>
    </source>
</reference>
<evidence type="ECO:0000313" key="2">
    <source>
        <dbReference type="EMBL" id="MDM8271900.1"/>
    </source>
</evidence>
<gene>
    <name evidence="2" type="ORF">QUW25_09510</name>
</gene>
<dbReference type="EMBL" id="JAUDEA010000023">
    <property type="protein sequence ID" value="MDM8271900.1"/>
    <property type="molecule type" value="Genomic_DNA"/>
</dbReference>
<accession>A0ABT7V5M0</accession>
<organism evidence="2 3">
    <name type="scientific">Thermophilibacter provencensis</name>
    <dbReference type="NCBI Taxonomy" id="1852386"/>
    <lineage>
        <taxon>Bacteria</taxon>
        <taxon>Bacillati</taxon>
        <taxon>Actinomycetota</taxon>
        <taxon>Coriobacteriia</taxon>
        <taxon>Coriobacteriales</taxon>
        <taxon>Atopobiaceae</taxon>
        <taxon>Thermophilibacter</taxon>
    </lineage>
</organism>
<dbReference type="Pfam" id="PF18885">
    <property type="entry name" value="DUF5648"/>
    <property type="match status" value="1"/>
</dbReference>
<evidence type="ECO:0000313" key="3">
    <source>
        <dbReference type="Proteomes" id="UP001529256"/>
    </source>
</evidence>
<comment type="caution">
    <text evidence="2">The sequence shown here is derived from an EMBL/GenBank/DDBJ whole genome shotgun (WGS) entry which is preliminary data.</text>
</comment>
<reference evidence="3" key="1">
    <citation type="submission" date="2023-06" db="EMBL/GenBank/DDBJ databases">
        <title>Identification and characterization of horizontal gene transfer across gut microbiota members of farm animals based on homology search.</title>
        <authorList>
            <person name="Zeman M."/>
            <person name="Kubasova T."/>
            <person name="Jahodarova E."/>
            <person name="Nykrynova M."/>
            <person name="Rychlik I."/>
        </authorList>
    </citation>
    <scope>NUCLEOTIDE SEQUENCE [LARGE SCALE GENOMIC DNA]</scope>
    <source>
        <strain evidence="3">153_Feed</strain>
    </source>
</reference>
<dbReference type="RefSeq" id="WP_289511975.1">
    <property type="nucleotide sequence ID" value="NZ_JAUDEA010000023.1"/>
</dbReference>
<reference evidence="2 3" key="2">
    <citation type="submission" date="2023-06" db="EMBL/GenBank/DDBJ databases">
        <title>Identification and characterization of horizontal gene transfer across gut microbiota members of farm animals based on homology search.</title>
        <authorList>
            <person name="Schwarzerova J."/>
            <person name="Nykrynova M."/>
            <person name="Jureckova K."/>
            <person name="Cejkova D."/>
            <person name="Rychlik I."/>
        </authorList>
    </citation>
    <scope>NUCLEOTIDE SEQUENCE [LARGE SCALE GENOMIC DNA]</scope>
    <source>
        <strain evidence="2 3">153_Feed</strain>
    </source>
</reference>
<protein>
    <recommendedName>
        <fullName evidence="1">DUF5648 domain-containing protein</fullName>
    </recommendedName>
</protein>
<dbReference type="InterPro" id="IPR043708">
    <property type="entry name" value="DUF5648"/>
</dbReference>
<dbReference type="Proteomes" id="UP001529256">
    <property type="component" value="Unassembled WGS sequence"/>
</dbReference>
<feature type="domain" description="DUF5648" evidence="1">
    <location>
        <begin position="569"/>
        <end position="700"/>
    </location>
</feature>
<evidence type="ECO:0000259" key="1">
    <source>
        <dbReference type="Pfam" id="PF18885"/>
    </source>
</evidence>
<dbReference type="Gene3D" id="2.160.20.110">
    <property type="match status" value="1"/>
</dbReference>
<sequence length="705" mass="74488">MALAEDAVDTWDGTADTSWYTEDPEADTFTLETAEDLAGLAELTNRENPVTFTGKTVLLDCDVDMSGHLWVAISQNGNNSSARSFSGTFDGQGHVIHNLSNVNSTEYRYGLFGTVHEATICNVGLKDVNVAEAEGSTRLEIGSLISWASSSTVKNCWADGKLTTPGGYLVGGLIGQCTGGSRVIGCSCSVDVSALGPDDPTTGGLVGQWENAAEDSLISSCYFDGSVTVAADGSACGGILGGNFDFDGAPGVTIESCAVFTTEFSSPGGENITYVAAVDEDATVKDCIWPEGDALAVASLIVDWSEGTASADPDFDQTQCGTAVTNFSDPTIVEELNKNASEGITWVMGIDGHPVFSTQTHLIAADYSAVDDALAAVPEDLSGYTAESAAALEEAIGSVDRTLTADRQAEVNAMVDSIVSATSNLEPLASYDAVDAAVAKARAIDRALYTEDTLAKLDAAVRAVVPGYGKTRQAEVDAMATAVEAAIADLAYAPADYSAVDAALAKVPESITGYTDKSAQALWEAVGSIERGLNVTEQARVDEMARALEAAIAGLEREVEPEPTTSETMWRLYNRWSGEHFYTANDRERAVLITVGWTDEGRAWTAPTEGAEVYRLFNPYADDHHYTMSVDEVDALVALGWVDEGLAWHSADKGDEGAVALYRLFNPYELTATHHYTASAAERDALEAIGWQPEGVSWYGVSAEG</sequence>
<dbReference type="Gene3D" id="1.20.1270.90">
    <property type="entry name" value="AF1782-like"/>
    <property type="match status" value="3"/>
</dbReference>